<evidence type="ECO:0000313" key="4">
    <source>
        <dbReference type="Proteomes" id="UP000663845"/>
    </source>
</evidence>
<keyword evidence="1" id="KW-0812">Transmembrane</keyword>
<reference evidence="2" key="1">
    <citation type="submission" date="2021-02" db="EMBL/GenBank/DDBJ databases">
        <authorList>
            <person name="Nowell W R."/>
        </authorList>
    </citation>
    <scope>NUCLEOTIDE SEQUENCE</scope>
</reference>
<keyword evidence="1" id="KW-1133">Transmembrane helix</keyword>
<keyword evidence="1" id="KW-0472">Membrane</keyword>
<name>A0A815PG19_9BILA</name>
<organism evidence="2 4">
    <name type="scientific">Adineta steineri</name>
    <dbReference type="NCBI Taxonomy" id="433720"/>
    <lineage>
        <taxon>Eukaryota</taxon>
        <taxon>Metazoa</taxon>
        <taxon>Spiralia</taxon>
        <taxon>Gnathifera</taxon>
        <taxon>Rotifera</taxon>
        <taxon>Eurotatoria</taxon>
        <taxon>Bdelloidea</taxon>
        <taxon>Adinetida</taxon>
        <taxon>Adinetidae</taxon>
        <taxon>Adineta</taxon>
    </lineage>
</organism>
<evidence type="ECO:0000313" key="2">
    <source>
        <dbReference type="EMBL" id="CAF1448504.1"/>
    </source>
</evidence>
<dbReference type="AlphaFoldDB" id="A0A815PG19"/>
<proteinExistence type="predicted"/>
<dbReference type="EMBL" id="CAJNOG010001494">
    <property type="protein sequence ID" value="CAF1448504.1"/>
    <property type="molecule type" value="Genomic_DNA"/>
</dbReference>
<dbReference type="Proteomes" id="UP000663845">
    <property type="component" value="Unassembled WGS sequence"/>
</dbReference>
<sequence length="47" mass="5384">TLYRLAILDIGLNNVFSLAIFTGAAVLAYYAQRKELLLIFVTRYFLD</sequence>
<protein>
    <submittedName>
        <fullName evidence="2">Uncharacterized protein</fullName>
    </submittedName>
</protein>
<gene>
    <name evidence="2" type="ORF">JYZ213_LOCUS40544</name>
    <name evidence="3" type="ORF">OXD698_LOCUS20025</name>
</gene>
<dbReference type="Proteomes" id="UP000663844">
    <property type="component" value="Unassembled WGS sequence"/>
</dbReference>
<dbReference type="EMBL" id="CAJOAZ010001568">
    <property type="protein sequence ID" value="CAF3830494.1"/>
    <property type="molecule type" value="Genomic_DNA"/>
</dbReference>
<feature type="transmembrane region" description="Helical" evidence="1">
    <location>
        <begin position="12"/>
        <end position="31"/>
    </location>
</feature>
<feature type="non-terminal residue" evidence="2">
    <location>
        <position position="1"/>
    </location>
</feature>
<evidence type="ECO:0000313" key="3">
    <source>
        <dbReference type="EMBL" id="CAF3830494.1"/>
    </source>
</evidence>
<accession>A0A815PG19</accession>
<evidence type="ECO:0000256" key="1">
    <source>
        <dbReference type="SAM" id="Phobius"/>
    </source>
</evidence>
<comment type="caution">
    <text evidence="2">The sequence shown here is derived from an EMBL/GenBank/DDBJ whole genome shotgun (WGS) entry which is preliminary data.</text>
</comment>